<sequence>MPGMREVAREAGVSLSTVSAVLSGSEKYVSEEIRNKVLLAANKIGYRCPAKKKKAEKVIAVVLPNITSTFFSSLLSGIEDTATDEGYTLVFGNSGYHFSKERRFISMIQKQSLQGVMIDTVCPITEENAYFEELRRTFGSKDIPVILLERKIQEPNFGSVYVDHMNNAYQATKHLVQKGYRSIAHVAGKANNPLTVLRLNGYRKALEEGGIPYDKELVASGDFSPNSGYIAMKKILGIRSDCMAVFAANDQMAIGAMKAILSEGKRVPEDIAVVGIDNLSVSSMISPSLTTINVPTYQMGRTAVKLLMDRSKEKRRSVKLPCNLIVRRSTDLYAGSEWDMFGW</sequence>
<dbReference type="EMBL" id="JAHQCW010000031">
    <property type="protein sequence ID" value="MBU9738216.1"/>
    <property type="molecule type" value="Genomic_DNA"/>
</dbReference>
<dbReference type="SUPFAM" id="SSF47413">
    <property type="entry name" value="lambda repressor-like DNA-binding domains"/>
    <property type="match status" value="1"/>
</dbReference>
<evidence type="ECO:0000256" key="4">
    <source>
        <dbReference type="ARBA" id="ARBA00023163"/>
    </source>
</evidence>
<evidence type="ECO:0000256" key="2">
    <source>
        <dbReference type="ARBA" id="ARBA00023015"/>
    </source>
</evidence>
<dbReference type="CDD" id="cd06267">
    <property type="entry name" value="PBP1_LacI_sugar_binding-like"/>
    <property type="match status" value="1"/>
</dbReference>
<keyword evidence="1" id="KW-0678">Repressor</keyword>
<dbReference type="CDD" id="cd01392">
    <property type="entry name" value="HTH_LacI"/>
    <property type="match status" value="1"/>
</dbReference>
<dbReference type="SMART" id="SM00354">
    <property type="entry name" value="HTH_LACI"/>
    <property type="match status" value="1"/>
</dbReference>
<dbReference type="InterPro" id="IPR028082">
    <property type="entry name" value="Peripla_BP_I"/>
</dbReference>
<dbReference type="InterPro" id="IPR010982">
    <property type="entry name" value="Lambda_DNA-bd_dom_sf"/>
</dbReference>
<dbReference type="RefSeq" id="WP_158347069.1">
    <property type="nucleotide sequence ID" value="NZ_JAHQCW010000031.1"/>
</dbReference>
<dbReference type="PANTHER" id="PTHR30146">
    <property type="entry name" value="LACI-RELATED TRANSCRIPTIONAL REPRESSOR"/>
    <property type="match status" value="1"/>
</dbReference>
<accession>A0A949K690</accession>
<comment type="caution">
    <text evidence="6">The sequence shown here is derived from an EMBL/GenBank/DDBJ whole genome shotgun (WGS) entry which is preliminary data.</text>
</comment>
<proteinExistence type="predicted"/>
<name>A0A949K690_9FIRM</name>
<dbReference type="Pfam" id="PF00356">
    <property type="entry name" value="LacI"/>
    <property type="match status" value="1"/>
</dbReference>
<dbReference type="PROSITE" id="PS50932">
    <property type="entry name" value="HTH_LACI_2"/>
    <property type="match status" value="1"/>
</dbReference>
<dbReference type="PANTHER" id="PTHR30146:SF148">
    <property type="entry name" value="HTH-TYPE TRANSCRIPTIONAL REPRESSOR PURR-RELATED"/>
    <property type="match status" value="1"/>
</dbReference>
<dbReference type="Gene3D" id="3.40.50.2300">
    <property type="match status" value="2"/>
</dbReference>
<evidence type="ECO:0000313" key="6">
    <source>
        <dbReference type="EMBL" id="MBU9738216.1"/>
    </source>
</evidence>
<keyword evidence="4" id="KW-0804">Transcription</keyword>
<dbReference type="InterPro" id="IPR046335">
    <property type="entry name" value="LacI/GalR-like_sensor"/>
</dbReference>
<evidence type="ECO:0000313" key="7">
    <source>
        <dbReference type="Proteomes" id="UP000712157"/>
    </source>
</evidence>
<evidence type="ECO:0000256" key="1">
    <source>
        <dbReference type="ARBA" id="ARBA00022491"/>
    </source>
</evidence>
<organism evidence="6 7">
    <name type="scientific">Diplocloster agilis</name>
    <dbReference type="NCBI Taxonomy" id="2850323"/>
    <lineage>
        <taxon>Bacteria</taxon>
        <taxon>Bacillati</taxon>
        <taxon>Bacillota</taxon>
        <taxon>Clostridia</taxon>
        <taxon>Lachnospirales</taxon>
        <taxon>Lachnospiraceae</taxon>
        <taxon>Diplocloster</taxon>
    </lineage>
</organism>
<protein>
    <submittedName>
        <fullName evidence="6">LacI family transcriptional regulator</fullName>
    </submittedName>
</protein>
<dbReference type="PROSITE" id="PS00356">
    <property type="entry name" value="HTH_LACI_1"/>
    <property type="match status" value="1"/>
</dbReference>
<evidence type="ECO:0000259" key="5">
    <source>
        <dbReference type="PROSITE" id="PS50932"/>
    </source>
</evidence>
<dbReference type="InterPro" id="IPR000843">
    <property type="entry name" value="HTH_LacI"/>
</dbReference>
<keyword evidence="2" id="KW-0805">Transcription regulation</keyword>
<dbReference type="SUPFAM" id="SSF53822">
    <property type="entry name" value="Periplasmic binding protein-like I"/>
    <property type="match status" value="1"/>
</dbReference>
<dbReference type="Pfam" id="PF13377">
    <property type="entry name" value="Peripla_BP_3"/>
    <property type="match status" value="1"/>
</dbReference>
<dbReference type="AlphaFoldDB" id="A0A949K690"/>
<gene>
    <name evidence="6" type="ORF">KTH89_16860</name>
</gene>
<dbReference type="GO" id="GO:0000976">
    <property type="term" value="F:transcription cis-regulatory region binding"/>
    <property type="evidence" value="ECO:0007669"/>
    <property type="project" value="TreeGrafter"/>
</dbReference>
<feature type="domain" description="HTH lacI-type" evidence="5">
    <location>
        <begin position="2"/>
        <end position="47"/>
    </location>
</feature>
<dbReference type="GO" id="GO:0003700">
    <property type="term" value="F:DNA-binding transcription factor activity"/>
    <property type="evidence" value="ECO:0007669"/>
    <property type="project" value="TreeGrafter"/>
</dbReference>
<reference evidence="6" key="1">
    <citation type="submission" date="2021-06" db="EMBL/GenBank/DDBJ databases">
        <title>Description of novel taxa of the family Lachnospiraceae.</title>
        <authorList>
            <person name="Chaplin A.V."/>
            <person name="Sokolova S.R."/>
            <person name="Pikina A.P."/>
            <person name="Korzhanova M."/>
            <person name="Belova V."/>
            <person name="Korostin D."/>
            <person name="Efimov B.A."/>
        </authorList>
    </citation>
    <scope>NUCLEOTIDE SEQUENCE</scope>
    <source>
        <strain evidence="6">ASD5720</strain>
    </source>
</reference>
<dbReference type="Proteomes" id="UP000712157">
    <property type="component" value="Unassembled WGS sequence"/>
</dbReference>
<evidence type="ECO:0000256" key="3">
    <source>
        <dbReference type="ARBA" id="ARBA00023125"/>
    </source>
</evidence>
<dbReference type="Gene3D" id="1.10.260.40">
    <property type="entry name" value="lambda repressor-like DNA-binding domains"/>
    <property type="match status" value="1"/>
</dbReference>
<keyword evidence="3" id="KW-0238">DNA-binding</keyword>
<keyword evidence="7" id="KW-1185">Reference proteome</keyword>